<keyword evidence="2" id="KW-0472">Membrane</keyword>
<evidence type="ECO:0000313" key="4">
    <source>
        <dbReference type="EMBL" id="ARI76439.1"/>
    </source>
</evidence>
<dbReference type="Proteomes" id="UP000192527">
    <property type="component" value="Chromosome"/>
</dbReference>
<evidence type="ECO:0000259" key="3">
    <source>
        <dbReference type="Pfam" id="PF13240"/>
    </source>
</evidence>
<feature type="transmembrane region" description="Helical" evidence="2">
    <location>
        <begin position="197"/>
        <end position="217"/>
    </location>
</feature>
<keyword evidence="5" id="KW-1185">Reference proteome</keyword>
<dbReference type="KEGG" id="hmn:HM131_06135"/>
<evidence type="ECO:0000256" key="2">
    <source>
        <dbReference type="SAM" id="Phobius"/>
    </source>
</evidence>
<dbReference type="InterPro" id="IPR026870">
    <property type="entry name" value="Zinc_ribbon_dom"/>
</dbReference>
<dbReference type="EMBL" id="CP020772">
    <property type="protein sequence ID" value="ARI76439.1"/>
    <property type="molecule type" value="Genomic_DNA"/>
</dbReference>
<proteinExistence type="predicted"/>
<feature type="transmembrane region" description="Helical" evidence="2">
    <location>
        <begin position="135"/>
        <end position="153"/>
    </location>
</feature>
<feature type="transmembrane region" description="Helical" evidence="2">
    <location>
        <begin position="93"/>
        <end position="115"/>
    </location>
</feature>
<feature type="domain" description="Zinc-ribbon" evidence="3">
    <location>
        <begin position="2"/>
        <end position="24"/>
    </location>
</feature>
<gene>
    <name evidence="4" type="ORF">HM131_06135</name>
</gene>
<reference evidence="4 5" key="1">
    <citation type="submission" date="2017-04" db="EMBL/GenBank/DDBJ databases">
        <title>The whole genome sequencing and assembly of Halobacillus mangrovi strain.</title>
        <authorList>
            <person name="Lee S.-J."/>
            <person name="Park M.-K."/>
            <person name="Kim J.-Y."/>
            <person name="Lee Y.-J."/>
            <person name="Yi H."/>
            <person name="Bahn Y.-S."/>
            <person name="Kim J.F."/>
            <person name="Lee D.-W."/>
        </authorList>
    </citation>
    <scope>NUCLEOTIDE SEQUENCE [LARGE SCALE GENOMIC DNA]</scope>
    <source>
        <strain evidence="4 5">KTB 131</strain>
    </source>
</reference>
<keyword evidence="2" id="KW-1133">Transmembrane helix</keyword>
<sequence length="267" mass="30168">MYCSVCGAEIEKEANFCGGCGASLTQEEAKDIQDSNAQQEQQAQQRIPMSSAQRENSEFTGKMKLISKQFFHFTSQTFKAPFSVSRQINDRDFTSGIIANVLLAFFISFIFYLMMRDMSSGFVDVPFFSTVFQPFFYILIFLTVFIAVNFGIAKMMKVDVTFRGVIAKFGSLNAISVSFFFLSSLFGLLSLNTFSTFLFFIGLSLFGISTVVLLFTLNAEKSTNEGLDVFYGLFISNLTMAVIYFLVWMSIFERIVDEVRNVPFGMF</sequence>
<evidence type="ECO:0000313" key="5">
    <source>
        <dbReference type="Proteomes" id="UP000192527"/>
    </source>
</evidence>
<feature type="region of interest" description="Disordered" evidence="1">
    <location>
        <begin position="31"/>
        <end position="53"/>
    </location>
</feature>
<keyword evidence="2" id="KW-0812">Transmembrane</keyword>
<dbReference type="Pfam" id="PF13240">
    <property type="entry name" value="Zn_Ribbon_1"/>
    <property type="match status" value="1"/>
</dbReference>
<evidence type="ECO:0000256" key="1">
    <source>
        <dbReference type="SAM" id="MobiDB-lite"/>
    </source>
</evidence>
<organism evidence="4 5">
    <name type="scientific">Halobacillus mangrovi</name>
    <dbReference type="NCBI Taxonomy" id="402384"/>
    <lineage>
        <taxon>Bacteria</taxon>
        <taxon>Bacillati</taxon>
        <taxon>Bacillota</taxon>
        <taxon>Bacilli</taxon>
        <taxon>Bacillales</taxon>
        <taxon>Bacillaceae</taxon>
        <taxon>Halobacillus</taxon>
    </lineage>
</organism>
<name>A0A1W5ZT32_9BACI</name>
<feature type="transmembrane region" description="Helical" evidence="2">
    <location>
        <begin position="229"/>
        <end position="251"/>
    </location>
</feature>
<feature type="transmembrane region" description="Helical" evidence="2">
    <location>
        <begin position="165"/>
        <end position="191"/>
    </location>
</feature>
<accession>A0A1W5ZT32</accession>
<dbReference type="STRING" id="402384.HM131_06135"/>
<protein>
    <recommendedName>
        <fullName evidence="3">Zinc-ribbon domain-containing protein</fullName>
    </recommendedName>
</protein>
<dbReference type="AlphaFoldDB" id="A0A1W5ZT32"/>